<organism evidence="1">
    <name type="scientific">Arundo donax</name>
    <name type="common">Giant reed</name>
    <name type="synonym">Donax arundinaceus</name>
    <dbReference type="NCBI Taxonomy" id="35708"/>
    <lineage>
        <taxon>Eukaryota</taxon>
        <taxon>Viridiplantae</taxon>
        <taxon>Streptophyta</taxon>
        <taxon>Embryophyta</taxon>
        <taxon>Tracheophyta</taxon>
        <taxon>Spermatophyta</taxon>
        <taxon>Magnoliopsida</taxon>
        <taxon>Liliopsida</taxon>
        <taxon>Poales</taxon>
        <taxon>Poaceae</taxon>
        <taxon>PACMAD clade</taxon>
        <taxon>Arundinoideae</taxon>
        <taxon>Arundineae</taxon>
        <taxon>Arundo</taxon>
    </lineage>
</organism>
<dbReference type="AlphaFoldDB" id="A0A0A9A2R5"/>
<sequence>MSKPHTEYSHYFSLELLGYMPRKWNTSTMLTINFCPMSINALNHVHQLEDQLMEFQRKRRKI</sequence>
<reference evidence="1" key="1">
    <citation type="submission" date="2014-09" db="EMBL/GenBank/DDBJ databases">
        <authorList>
            <person name="Magalhaes I.L.F."/>
            <person name="Oliveira U."/>
            <person name="Santos F.R."/>
            <person name="Vidigal T.H.D.A."/>
            <person name="Brescovit A.D."/>
            <person name="Santos A.J."/>
        </authorList>
    </citation>
    <scope>NUCLEOTIDE SEQUENCE</scope>
    <source>
        <tissue evidence="1">Shoot tissue taken approximately 20 cm above the soil surface</tissue>
    </source>
</reference>
<dbReference type="EMBL" id="GBRH01254600">
    <property type="protein sequence ID" value="JAD43295.1"/>
    <property type="molecule type" value="Transcribed_RNA"/>
</dbReference>
<accession>A0A0A9A2R5</accession>
<proteinExistence type="predicted"/>
<name>A0A0A9A2R5_ARUDO</name>
<reference evidence="1" key="2">
    <citation type="journal article" date="2015" name="Data Brief">
        <title>Shoot transcriptome of the giant reed, Arundo donax.</title>
        <authorList>
            <person name="Barrero R.A."/>
            <person name="Guerrero F.D."/>
            <person name="Moolhuijzen P."/>
            <person name="Goolsby J.A."/>
            <person name="Tidwell J."/>
            <person name="Bellgard S.E."/>
            <person name="Bellgard M.I."/>
        </authorList>
    </citation>
    <scope>NUCLEOTIDE SEQUENCE</scope>
    <source>
        <tissue evidence="1">Shoot tissue taken approximately 20 cm above the soil surface</tissue>
    </source>
</reference>
<evidence type="ECO:0000313" key="1">
    <source>
        <dbReference type="EMBL" id="JAD43295.1"/>
    </source>
</evidence>
<protein>
    <submittedName>
        <fullName evidence="1">Uncharacterized protein</fullName>
    </submittedName>
</protein>